<dbReference type="InterPro" id="IPR036259">
    <property type="entry name" value="MFS_trans_sf"/>
</dbReference>
<feature type="transmembrane region" description="Helical" evidence="6">
    <location>
        <begin position="314"/>
        <end position="331"/>
    </location>
</feature>
<gene>
    <name evidence="8" type="ORF">ACFOND_02420</name>
</gene>
<keyword evidence="5 6" id="KW-0472">Membrane</keyword>
<feature type="transmembrane region" description="Helical" evidence="6">
    <location>
        <begin position="149"/>
        <end position="169"/>
    </location>
</feature>
<feature type="transmembrane region" description="Helical" evidence="6">
    <location>
        <begin position="343"/>
        <end position="360"/>
    </location>
</feature>
<comment type="subcellular location">
    <subcellularLocation>
        <location evidence="1">Endomembrane system</location>
        <topology evidence="1">Multi-pass membrane protein</topology>
    </subcellularLocation>
</comment>
<feature type="domain" description="Major facilitator superfamily (MFS) profile" evidence="7">
    <location>
        <begin position="247"/>
        <end position="440"/>
    </location>
</feature>
<keyword evidence="2" id="KW-0813">Transport</keyword>
<evidence type="ECO:0000256" key="6">
    <source>
        <dbReference type="SAM" id="Phobius"/>
    </source>
</evidence>
<dbReference type="SUPFAM" id="SSF103473">
    <property type="entry name" value="MFS general substrate transporter"/>
    <property type="match status" value="1"/>
</dbReference>
<accession>A0ABV7WPV3</accession>
<dbReference type="RefSeq" id="WP_290281793.1">
    <property type="nucleotide sequence ID" value="NZ_JAUFQI010000001.1"/>
</dbReference>
<evidence type="ECO:0000256" key="3">
    <source>
        <dbReference type="ARBA" id="ARBA00022692"/>
    </source>
</evidence>
<evidence type="ECO:0000259" key="7">
    <source>
        <dbReference type="PROSITE" id="PS50850"/>
    </source>
</evidence>
<feature type="transmembrane region" description="Helical" evidence="6">
    <location>
        <begin position="380"/>
        <end position="399"/>
    </location>
</feature>
<dbReference type="Pfam" id="PF11700">
    <property type="entry name" value="ATG22"/>
    <property type="match status" value="1"/>
</dbReference>
<keyword evidence="3 6" id="KW-0812">Transmembrane</keyword>
<feature type="transmembrane region" description="Helical" evidence="6">
    <location>
        <begin position="247"/>
        <end position="271"/>
    </location>
</feature>
<evidence type="ECO:0000256" key="5">
    <source>
        <dbReference type="ARBA" id="ARBA00023136"/>
    </source>
</evidence>
<feature type="transmembrane region" description="Helical" evidence="6">
    <location>
        <begin position="283"/>
        <end position="305"/>
    </location>
</feature>
<dbReference type="Proteomes" id="UP001595710">
    <property type="component" value="Unassembled WGS sequence"/>
</dbReference>
<name>A0ABV7WPV3_9GAMM</name>
<feature type="transmembrane region" description="Helical" evidence="6">
    <location>
        <begin position="89"/>
        <end position="107"/>
    </location>
</feature>
<protein>
    <submittedName>
        <fullName evidence="8">MFS transporter</fullName>
    </submittedName>
</protein>
<dbReference type="PANTHER" id="PTHR23519:SF1">
    <property type="entry name" value="AUTOPHAGY-RELATED PROTEIN 22"/>
    <property type="match status" value="1"/>
</dbReference>
<dbReference type="PROSITE" id="PS50850">
    <property type="entry name" value="MFS"/>
    <property type="match status" value="1"/>
</dbReference>
<feature type="transmembrane region" description="Helical" evidence="6">
    <location>
        <begin position="21"/>
        <end position="45"/>
    </location>
</feature>
<dbReference type="InterPro" id="IPR050495">
    <property type="entry name" value="ATG22/LtaA_families"/>
</dbReference>
<evidence type="ECO:0000313" key="8">
    <source>
        <dbReference type="EMBL" id="MFC3700479.1"/>
    </source>
</evidence>
<feature type="transmembrane region" description="Helical" evidence="6">
    <location>
        <begin position="411"/>
        <end position="431"/>
    </location>
</feature>
<evidence type="ECO:0000256" key="4">
    <source>
        <dbReference type="ARBA" id="ARBA00022989"/>
    </source>
</evidence>
<dbReference type="EMBL" id="JBHRYN010000005">
    <property type="protein sequence ID" value="MFC3700479.1"/>
    <property type="molecule type" value="Genomic_DNA"/>
</dbReference>
<proteinExistence type="predicted"/>
<dbReference type="Gene3D" id="1.20.1250.20">
    <property type="entry name" value="MFS general substrate transporter like domains"/>
    <property type="match status" value="2"/>
</dbReference>
<feature type="transmembrane region" description="Helical" evidence="6">
    <location>
        <begin position="113"/>
        <end position="137"/>
    </location>
</feature>
<organism evidence="8 9">
    <name type="scientific">Reinekea marina</name>
    <dbReference type="NCBI Taxonomy" id="1310421"/>
    <lineage>
        <taxon>Bacteria</taxon>
        <taxon>Pseudomonadati</taxon>
        <taxon>Pseudomonadota</taxon>
        <taxon>Gammaproteobacteria</taxon>
        <taxon>Oceanospirillales</taxon>
        <taxon>Saccharospirillaceae</taxon>
        <taxon>Reinekea</taxon>
    </lineage>
</organism>
<sequence length="440" mass="47912">MNNQAATQPVKKREIFGWAMYDFANSSYTTVVVTFIYSAFFVSYIVPPELAHMKNTFWSLAVAISTTLAIFLAPLVGVLCDYSGKKKKYLAVCTFISIFSTAALFFVGPGSLWFGLTLLVLSNTAWMLSESFIASFLPELATDKNMGKVSGIGWGIGYVGGLLSLLLMASFITADKITDYDLFVSQNQMAMVFIALFYFLGALPTFLFVKERATPKPGFEQANFSVLFRAAVARILDMKNIIKDYPVLFKFFLAFMMYSAGIAVVVKFFGIYAQEEIGINGTALLLIGATLQVSSMLGAVGFGFIEDRIGSKQTIFLSLGWWIAGILGIYFLDPLVTLTGMEINNLFVVVAFIAGSAMGATQSASRAVVGLLAMPKDSALLFGLWGTFGRFAIIIGMTFGPISDAIGRHSGLLFILVYFVIGGIMLALVPLNQALHKRHG</sequence>
<dbReference type="PANTHER" id="PTHR23519">
    <property type="entry name" value="AUTOPHAGY-RELATED PROTEIN 22"/>
    <property type="match status" value="1"/>
</dbReference>
<evidence type="ECO:0000256" key="1">
    <source>
        <dbReference type="ARBA" id="ARBA00004127"/>
    </source>
</evidence>
<keyword evidence="9" id="KW-1185">Reference proteome</keyword>
<dbReference type="InterPro" id="IPR024671">
    <property type="entry name" value="Atg22-like"/>
</dbReference>
<feature type="transmembrane region" description="Helical" evidence="6">
    <location>
        <begin position="57"/>
        <end position="82"/>
    </location>
</feature>
<evidence type="ECO:0000256" key="2">
    <source>
        <dbReference type="ARBA" id="ARBA00022448"/>
    </source>
</evidence>
<evidence type="ECO:0000313" key="9">
    <source>
        <dbReference type="Proteomes" id="UP001595710"/>
    </source>
</evidence>
<dbReference type="InterPro" id="IPR020846">
    <property type="entry name" value="MFS_dom"/>
</dbReference>
<keyword evidence="4 6" id="KW-1133">Transmembrane helix</keyword>
<reference evidence="9" key="1">
    <citation type="journal article" date="2019" name="Int. J. Syst. Evol. Microbiol.">
        <title>The Global Catalogue of Microorganisms (GCM) 10K type strain sequencing project: providing services to taxonomists for standard genome sequencing and annotation.</title>
        <authorList>
            <consortium name="The Broad Institute Genomics Platform"/>
            <consortium name="The Broad Institute Genome Sequencing Center for Infectious Disease"/>
            <person name="Wu L."/>
            <person name="Ma J."/>
        </authorList>
    </citation>
    <scope>NUCLEOTIDE SEQUENCE [LARGE SCALE GENOMIC DNA]</scope>
    <source>
        <strain evidence="9">CECT 8288</strain>
    </source>
</reference>
<comment type="caution">
    <text evidence="8">The sequence shown here is derived from an EMBL/GenBank/DDBJ whole genome shotgun (WGS) entry which is preliminary data.</text>
</comment>
<feature type="transmembrane region" description="Helical" evidence="6">
    <location>
        <begin position="189"/>
        <end position="209"/>
    </location>
</feature>